<evidence type="ECO:0000256" key="11">
    <source>
        <dbReference type="ARBA" id="ARBA00022927"/>
    </source>
</evidence>
<dbReference type="GO" id="GO:0031522">
    <property type="term" value="C:cell envelope Sec protein transport complex"/>
    <property type="evidence" value="ECO:0007669"/>
    <property type="project" value="TreeGrafter"/>
</dbReference>
<organism evidence="20 21">
    <name type="scientific">Mesorhizobium plurifarium</name>
    <dbReference type="NCBI Taxonomy" id="69974"/>
    <lineage>
        <taxon>Bacteria</taxon>
        <taxon>Pseudomonadati</taxon>
        <taxon>Pseudomonadota</taxon>
        <taxon>Alphaproteobacteria</taxon>
        <taxon>Hyphomicrobiales</taxon>
        <taxon>Phyllobacteriaceae</taxon>
        <taxon>Mesorhizobium</taxon>
    </lineage>
</organism>
<dbReference type="CDD" id="cd18803">
    <property type="entry name" value="SF2_C_secA"/>
    <property type="match status" value="1"/>
</dbReference>
<proteinExistence type="inferred from homology"/>
<evidence type="ECO:0000256" key="1">
    <source>
        <dbReference type="ARBA" id="ARBA00001947"/>
    </source>
</evidence>
<dbReference type="GO" id="GO:0008564">
    <property type="term" value="F:protein-exporting ATPase activity"/>
    <property type="evidence" value="ECO:0007669"/>
    <property type="project" value="UniProtKB-EC"/>
</dbReference>
<dbReference type="CDD" id="cd17928">
    <property type="entry name" value="DEXDc_SecA"/>
    <property type="match status" value="1"/>
</dbReference>
<dbReference type="InterPro" id="IPR011116">
    <property type="entry name" value="SecA_Wing/Scaffold"/>
</dbReference>
<protein>
    <recommendedName>
        <fullName evidence="15 16">Protein translocase subunit SecA</fullName>
        <ecNumber evidence="15">7.4.2.8</ecNumber>
    </recommendedName>
</protein>
<dbReference type="SUPFAM" id="SSF52540">
    <property type="entry name" value="P-loop containing nucleoside triphosphate hydrolases"/>
    <property type="match status" value="2"/>
</dbReference>
<evidence type="ECO:0000256" key="2">
    <source>
        <dbReference type="ARBA" id="ARBA00007650"/>
    </source>
</evidence>
<dbReference type="PRINTS" id="PR00906">
    <property type="entry name" value="SECA"/>
</dbReference>
<dbReference type="InterPro" id="IPR011130">
    <property type="entry name" value="SecA_preprotein_X-link_dom"/>
</dbReference>
<dbReference type="SMART" id="SM00958">
    <property type="entry name" value="SecA_PP_bind"/>
    <property type="match status" value="1"/>
</dbReference>
<dbReference type="Proteomes" id="UP000045285">
    <property type="component" value="Unassembled WGS sequence"/>
</dbReference>
<dbReference type="SUPFAM" id="SSF81886">
    <property type="entry name" value="Helical scaffold and wing domains of SecA"/>
    <property type="match status" value="1"/>
</dbReference>
<evidence type="ECO:0000256" key="8">
    <source>
        <dbReference type="ARBA" id="ARBA00022741"/>
    </source>
</evidence>
<keyword evidence="10 15" id="KW-0067">ATP-binding</keyword>
<evidence type="ECO:0000256" key="14">
    <source>
        <dbReference type="ARBA" id="ARBA00023136"/>
    </source>
</evidence>
<keyword evidence="12 15" id="KW-1278">Translocase</keyword>
<dbReference type="GO" id="GO:0065002">
    <property type="term" value="P:intracellular protein transmembrane transport"/>
    <property type="evidence" value="ECO:0007669"/>
    <property type="project" value="UniProtKB-UniRule"/>
</dbReference>
<evidence type="ECO:0000256" key="6">
    <source>
        <dbReference type="ARBA" id="ARBA00022519"/>
    </source>
</evidence>
<dbReference type="EC" id="7.4.2.8" evidence="15"/>
<dbReference type="GO" id="GO:0006605">
    <property type="term" value="P:protein targeting"/>
    <property type="evidence" value="ECO:0007669"/>
    <property type="project" value="UniProtKB-UniRule"/>
</dbReference>
<feature type="domain" description="Helicase C-terminal" evidence="18">
    <location>
        <begin position="419"/>
        <end position="623"/>
    </location>
</feature>
<dbReference type="Gene3D" id="3.40.50.300">
    <property type="entry name" value="P-loop containing nucleotide triphosphate hydrolases"/>
    <property type="match status" value="2"/>
</dbReference>
<dbReference type="PANTHER" id="PTHR30612">
    <property type="entry name" value="SECA INNER MEMBRANE COMPONENT OF SEC PROTEIN SECRETION SYSTEM"/>
    <property type="match status" value="1"/>
</dbReference>
<dbReference type="InterPro" id="IPR044722">
    <property type="entry name" value="SecA_SF2_C"/>
</dbReference>
<dbReference type="PROSITE" id="PS51196">
    <property type="entry name" value="SECA_MOTOR_DEAD"/>
    <property type="match status" value="1"/>
</dbReference>
<dbReference type="InterPro" id="IPR001650">
    <property type="entry name" value="Helicase_C-like"/>
</dbReference>
<evidence type="ECO:0000256" key="12">
    <source>
        <dbReference type="ARBA" id="ARBA00022967"/>
    </source>
</evidence>
<dbReference type="PROSITE" id="PS01312">
    <property type="entry name" value="SECA"/>
    <property type="match status" value="1"/>
</dbReference>
<dbReference type="EMBL" id="CCMZ01000034">
    <property type="protein sequence ID" value="CDX24110.1"/>
    <property type="molecule type" value="Genomic_DNA"/>
</dbReference>
<dbReference type="GO" id="GO:0017038">
    <property type="term" value="P:protein import"/>
    <property type="evidence" value="ECO:0007669"/>
    <property type="project" value="InterPro"/>
</dbReference>
<dbReference type="InterPro" id="IPR014018">
    <property type="entry name" value="SecA_motor_DEAD"/>
</dbReference>
<keyword evidence="11 15" id="KW-0653">Protein transport</keyword>
<comment type="subcellular location">
    <subcellularLocation>
        <location evidence="15">Cell membrane</location>
        <topology evidence="15">Peripheral membrane protein</topology>
        <orientation evidence="15">Cytoplasmic side</orientation>
    </subcellularLocation>
    <subcellularLocation>
        <location evidence="15">Cytoplasm</location>
    </subcellularLocation>
    <text evidence="15">Distribution is 50-50.</text>
</comment>
<feature type="domain" description="SecA family profile" evidence="19">
    <location>
        <begin position="5"/>
        <end position="615"/>
    </location>
</feature>
<dbReference type="NCBIfam" id="TIGR00963">
    <property type="entry name" value="secA"/>
    <property type="match status" value="1"/>
</dbReference>
<keyword evidence="3 15" id="KW-0813">Transport</keyword>
<keyword evidence="13 15" id="KW-0811">Translocation</keyword>
<dbReference type="HAMAP" id="MF_01382">
    <property type="entry name" value="SecA"/>
    <property type="match status" value="1"/>
</dbReference>
<dbReference type="InterPro" id="IPR020937">
    <property type="entry name" value="SecA_CS"/>
</dbReference>
<gene>
    <name evidence="15 20" type="primary">secA</name>
    <name evidence="20" type="ORF">MPL3356_40701</name>
</gene>
<dbReference type="Pfam" id="PF02810">
    <property type="entry name" value="SEC-C"/>
    <property type="match status" value="1"/>
</dbReference>
<name>A0A090E3R2_MESPL</name>
<evidence type="ECO:0000259" key="17">
    <source>
        <dbReference type="PROSITE" id="PS51192"/>
    </source>
</evidence>
<dbReference type="InterPro" id="IPR014001">
    <property type="entry name" value="Helicase_ATP-bd"/>
</dbReference>
<evidence type="ECO:0000256" key="5">
    <source>
        <dbReference type="ARBA" id="ARBA00022490"/>
    </source>
</evidence>
<dbReference type="InterPro" id="IPR004027">
    <property type="entry name" value="SEC_C_motif"/>
</dbReference>
<evidence type="ECO:0000259" key="19">
    <source>
        <dbReference type="PROSITE" id="PS51196"/>
    </source>
</evidence>
<dbReference type="Pfam" id="PF07516">
    <property type="entry name" value="SecA_SW"/>
    <property type="match status" value="1"/>
</dbReference>
<keyword evidence="8 15" id="KW-0547">Nucleotide-binding</keyword>
<dbReference type="STRING" id="69974.MPLDJ20_50033"/>
<comment type="function">
    <text evidence="15">Part of the Sec protein translocase complex. Interacts with the SecYEG preprotein conducting channel. Has a central role in coupling the hydrolysis of ATP to the transfer of proteins into and across the cell membrane, serving both as a receptor for the preprotein-SecB complex and as an ATP-driven molecular motor driving the stepwise translocation of polypeptide chains across the membrane.</text>
</comment>
<feature type="domain" description="Helicase ATP-binding" evidence="17">
    <location>
        <begin position="91"/>
        <end position="249"/>
    </location>
</feature>
<keyword evidence="21" id="KW-1185">Reference proteome</keyword>
<dbReference type="InterPro" id="IPR036670">
    <property type="entry name" value="SecA_X-link_sf"/>
</dbReference>
<dbReference type="InterPro" id="IPR036266">
    <property type="entry name" value="SecA_Wing/Scaffold_sf"/>
</dbReference>
<dbReference type="InterPro" id="IPR027417">
    <property type="entry name" value="P-loop_NTPase"/>
</dbReference>
<dbReference type="GO" id="GO:0046872">
    <property type="term" value="F:metal ion binding"/>
    <property type="evidence" value="ECO:0007669"/>
    <property type="project" value="UniProtKB-KW"/>
</dbReference>
<dbReference type="Pfam" id="PF01043">
    <property type="entry name" value="SecA_PP_bind"/>
    <property type="match status" value="1"/>
</dbReference>
<dbReference type="Pfam" id="PF07517">
    <property type="entry name" value="SecA_DEAD"/>
    <property type="match status" value="1"/>
</dbReference>
<comment type="cofactor">
    <cofactor evidence="1">
        <name>Zn(2+)</name>
        <dbReference type="ChEBI" id="CHEBI:29105"/>
    </cofactor>
</comment>
<keyword evidence="14 15" id="KW-0472">Membrane</keyword>
<dbReference type="FunFam" id="3.40.50.300:FF:000334">
    <property type="entry name" value="Protein translocase subunit SecA"/>
    <property type="match status" value="1"/>
</dbReference>
<dbReference type="Pfam" id="PF21090">
    <property type="entry name" value="P-loop_SecA"/>
    <property type="match status" value="1"/>
</dbReference>
<comment type="similarity">
    <text evidence="2 15 16">Belongs to the SecA family.</text>
</comment>
<dbReference type="NCBIfam" id="NF009538">
    <property type="entry name" value="PRK12904.1"/>
    <property type="match status" value="1"/>
</dbReference>
<dbReference type="GO" id="GO:0005886">
    <property type="term" value="C:plasma membrane"/>
    <property type="evidence" value="ECO:0007669"/>
    <property type="project" value="UniProtKB-SubCell"/>
</dbReference>
<dbReference type="InterPro" id="IPR011115">
    <property type="entry name" value="SecA_DEAD"/>
</dbReference>
<comment type="subunit">
    <text evidence="15">Monomer and homodimer. Part of the essential Sec protein translocation apparatus which comprises SecA, SecYEG and auxiliary proteins SecDF-YajC and YidC.</text>
</comment>
<feature type="binding site" evidence="15">
    <location>
        <position position="502"/>
    </location>
    <ligand>
        <name>ATP</name>
        <dbReference type="ChEBI" id="CHEBI:30616"/>
    </ligand>
</feature>
<feature type="binding site" evidence="15">
    <location>
        <begin position="107"/>
        <end position="111"/>
    </location>
    <ligand>
        <name>ATP</name>
        <dbReference type="ChEBI" id="CHEBI:30616"/>
    </ligand>
</feature>
<sequence>MVSLGGLARKVFGSSNDRRVKSTRPRVEAINAMENEMRALSDAELAGRTQKFRQDLANGASLDDLLVPAFATVREAARRVLGMRPFDVQLIGGMVLHNGGIAEMRTGEGKTLVATLPVYLNALAGKGVHVVTVNDYLAKRDAEWMGRVYKFLGLTVGIIVHGLSDDERREAYACDVTYATNNELGFDYLRDNMKYERSQMVQRGHSYAIVDEVDSILVDEARTPLIISGPLEDRSEMYNTIDTFMLKLGPADYEVDEKQKTTIFTEDGTEKLENMLRDAGLLKGESLYDVENVAIVHHVNNALKAHLLFQKDRDYIVRNGEIVIIDEFTGRMMPGRRYSEGLHQALEAKEHVQIQPENQTLASVTFQNYFRLYKKLAGMTGTALTEAEEFANIYNLEVTEIPTNLPVARKDEDDEVYRTVDEKYKAIVKEIRDARDRGQPILVGTTSIEKSELLAERLRKEGIKDFEVLNARHHEREASIVAQAGKPGAITIATNMAGRGTDIKLGGNAEMRIAEELGDMPPGPEREAREKAIIDDVERLKEKALAAGGLYVLATERHESRRIDNQLRGRSGRQGDPGRSKFFLSLQDDLMRIFGSERMDGMLQKLGLKEDEAIIHPWINKALEKAQKKVEARNFDIRKNLLKYDDVSNDQRKVVFEQRIELMDGEGLSETIAEMREGVIEEIVAKNIPENAYAEQWNVAGLKEEVGQYLNLDLPIEEWVKEEGIAEDDIRERITAAADAAAKERADRFGPDVMNYVERSVVLQTLDHLWREHIVNLDHLRSVVGFRGYAQRDPLQEYKGEAFELFQGMLGNLRQAVTAQLMRVELVRQAADAPPPETPEMFGSHIDGSTGEDDFQGGETALLMRQDTNAVVAPENRDPKNPSTWGKVGRNELCPCGSGKKYKHCHGAFA</sequence>
<evidence type="ECO:0000256" key="10">
    <source>
        <dbReference type="ARBA" id="ARBA00022840"/>
    </source>
</evidence>
<comment type="catalytic activity">
    <reaction evidence="15">
        <text>ATP + H2O + cellular proteinSide 1 = ADP + phosphate + cellular proteinSide 2.</text>
        <dbReference type="EC" id="7.4.2.8"/>
    </reaction>
</comment>
<dbReference type="Gene3D" id="3.90.1440.10">
    <property type="entry name" value="SecA, preprotein cross-linking domain"/>
    <property type="match status" value="1"/>
</dbReference>
<feature type="binding site" evidence="15">
    <location>
        <position position="89"/>
    </location>
    <ligand>
        <name>ATP</name>
        <dbReference type="ChEBI" id="CHEBI:30616"/>
    </ligand>
</feature>
<evidence type="ECO:0000256" key="7">
    <source>
        <dbReference type="ARBA" id="ARBA00022723"/>
    </source>
</evidence>
<reference evidence="21" key="1">
    <citation type="submission" date="2014-08" db="EMBL/GenBank/DDBJ databases">
        <authorList>
            <person name="Moulin L."/>
        </authorList>
    </citation>
    <scope>NUCLEOTIDE SEQUENCE [LARGE SCALE GENOMIC DNA]</scope>
</reference>
<dbReference type="GO" id="GO:0005524">
    <property type="term" value="F:ATP binding"/>
    <property type="evidence" value="ECO:0007669"/>
    <property type="project" value="UniProtKB-UniRule"/>
</dbReference>
<accession>A0A090E3R2</accession>
<keyword evidence="5 15" id="KW-0963">Cytoplasm</keyword>
<evidence type="ECO:0000256" key="15">
    <source>
        <dbReference type="HAMAP-Rule" id="MF_01382"/>
    </source>
</evidence>
<dbReference type="GO" id="GO:0043952">
    <property type="term" value="P:protein transport by the Sec complex"/>
    <property type="evidence" value="ECO:0007669"/>
    <property type="project" value="TreeGrafter"/>
</dbReference>
<dbReference type="SMART" id="SM00957">
    <property type="entry name" value="SecA_DEAD"/>
    <property type="match status" value="1"/>
</dbReference>
<dbReference type="PROSITE" id="PS51194">
    <property type="entry name" value="HELICASE_CTER"/>
    <property type="match status" value="1"/>
</dbReference>
<evidence type="ECO:0000313" key="21">
    <source>
        <dbReference type="Proteomes" id="UP000045285"/>
    </source>
</evidence>
<evidence type="ECO:0000256" key="4">
    <source>
        <dbReference type="ARBA" id="ARBA00022475"/>
    </source>
</evidence>
<dbReference type="AlphaFoldDB" id="A0A090E3R2"/>
<dbReference type="FunFam" id="1.10.3060.10:FF:000003">
    <property type="entry name" value="Protein translocase subunit SecA"/>
    <property type="match status" value="1"/>
</dbReference>
<dbReference type="FunFam" id="3.90.1440.10:FF:000001">
    <property type="entry name" value="Preprotein translocase subunit SecA"/>
    <property type="match status" value="1"/>
</dbReference>
<dbReference type="InterPro" id="IPR000185">
    <property type="entry name" value="SecA"/>
</dbReference>
<evidence type="ECO:0000256" key="9">
    <source>
        <dbReference type="ARBA" id="ARBA00022833"/>
    </source>
</evidence>
<dbReference type="GO" id="GO:0005829">
    <property type="term" value="C:cytosol"/>
    <property type="evidence" value="ECO:0007669"/>
    <property type="project" value="TreeGrafter"/>
</dbReference>
<evidence type="ECO:0000256" key="16">
    <source>
        <dbReference type="RuleBase" id="RU003874"/>
    </source>
</evidence>
<evidence type="ECO:0000313" key="20">
    <source>
        <dbReference type="EMBL" id="CDX24110.1"/>
    </source>
</evidence>
<evidence type="ECO:0000256" key="13">
    <source>
        <dbReference type="ARBA" id="ARBA00023010"/>
    </source>
</evidence>
<evidence type="ECO:0000256" key="3">
    <source>
        <dbReference type="ARBA" id="ARBA00022448"/>
    </source>
</evidence>
<evidence type="ECO:0000259" key="18">
    <source>
        <dbReference type="PROSITE" id="PS51194"/>
    </source>
</evidence>
<dbReference type="PANTHER" id="PTHR30612:SF0">
    <property type="entry name" value="CHLOROPLAST PROTEIN-TRANSPORTING ATPASE"/>
    <property type="match status" value="1"/>
</dbReference>
<dbReference type="Gene3D" id="1.10.3060.10">
    <property type="entry name" value="Helical scaffold and wing domains of SecA"/>
    <property type="match status" value="1"/>
</dbReference>
<keyword evidence="4 15" id="KW-1003">Cell membrane</keyword>
<dbReference type="SUPFAM" id="SSF81767">
    <property type="entry name" value="Pre-protein crosslinking domain of SecA"/>
    <property type="match status" value="1"/>
</dbReference>
<keyword evidence="9" id="KW-0862">Zinc</keyword>
<dbReference type="FunFam" id="3.40.50.300:FF:001790">
    <property type="entry name" value="Protein translocase subunit SecA"/>
    <property type="match status" value="1"/>
</dbReference>
<dbReference type="PROSITE" id="PS51192">
    <property type="entry name" value="HELICASE_ATP_BIND_1"/>
    <property type="match status" value="1"/>
</dbReference>
<keyword evidence="7" id="KW-0479">Metal-binding</keyword>
<dbReference type="Gene3D" id="3.10.450.50">
    <property type="match status" value="1"/>
</dbReference>
<keyword evidence="6" id="KW-0997">Cell inner membrane</keyword>